<keyword evidence="2" id="KW-1185">Reference proteome</keyword>
<dbReference type="STRING" id="1121416.SAMN02745220_04238"/>
<gene>
    <name evidence="1" type="ORF">SAMN02745220_04238</name>
</gene>
<dbReference type="Proteomes" id="UP000184603">
    <property type="component" value="Unassembled WGS sequence"/>
</dbReference>
<organism evidence="1 2">
    <name type="scientific">Desulfopila aestuarii DSM 18488</name>
    <dbReference type="NCBI Taxonomy" id="1121416"/>
    <lineage>
        <taxon>Bacteria</taxon>
        <taxon>Pseudomonadati</taxon>
        <taxon>Thermodesulfobacteriota</taxon>
        <taxon>Desulfobulbia</taxon>
        <taxon>Desulfobulbales</taxon>
        <taxon>Desulfocapsaceae</taxon>
        <taxon>Desulfopila</taxon>
    </lineage>
</organism>
<protein>
    <submittedName>
        <fullName evidence="1">Uncharacterized protein</fullName>
    </submittedName>
</protein>
<evidence type="ECO:0000313" key="2">
    <source>
        <dbReference type="Proteomes" id="UP000184603"/>
    </source>
</evidence>
<sequence length="83" mass="9314">MLSMAVNRGEMSILAFPLFSCGGISSGFSKIKIFRNIYSVDLPLMMLFLTALLIHRCISIGRSLLEIYHFLLNNKNHEAHGIS</sequence>
<evidence type="ECO:0000313" key="1">
    <source>
        <dbReference type="EMBL" id="SHO51827.1"/>
    </source>
</evidence>
<accession>A0A1M7YGQ6</accession>
<proteinExistence type="predicted"/>
<dbReference type="AlphaFoldDB" id="A0A1M7YGQ6"/>
<dbReference type="EMBL" id="FRFE01000029">
    <property type="protein sequence ID" value="SHO51827.1"/>
    <property type="molecule type" value="Genomic_DNA"/>
</dbReference>
<name>A0A1M7YGQ6_9BACT</name>
<reference evidence="1 2" key="1">
    <citation type="submission" date="2016-12" db="EMBL/GenBank/DDBJ databases">
        <authorList>
            <person name="Song W.-J."/>
            <person name="Kurnit D.M."/>
        </authorList>
    </citation>
    <scope>NUCLEOTIDE SEQUENCE [LARGE SCALE GENOMIC DNA]</scope>
    <source>
        <strain evidence="1 2">DSM 18488</strain>
    </source>
</reference>